<evidence type="ECO:0000313" key="3">
    <source>
        <dbReference type="EMBL" id="ACB34678.1"/>
    </source>
</evidence>
<dbReference type="AlphaFoldDB" id="B1Y4W5"/>
<dbReference type="PROSITE" id="PS51071">
    <property type="entry name" value="HTH_RPIR"/>
    <property type="match status" value="1"/>
</dbReference>
<dbReference type="KEGG" id="lch:Lcho_2413"/>
<dbReference type="InterPro" id="IPR036388">
    <property type="entry name" value="WH-like_DNA-bd_sf"/>
</dbReference>
<dbReference type="GO" id="GO:0003700">
    <property type="term" value="F:DNA-binding transcription factor activity"/>
    <property type="evidence" value="ECO:0007669"/>
    <property type="project" value="InterPro"/>
</dbReference>
<dbReference type="InterPro" id="IPR000281">
    <property type="entry name" value="HTH_RpiR"/>
</dbReference>
<dbReference type="Pfam" id="PF01418">
    <property type="entry name" value="HTH_6"/>
    <property type="match status" value="1"/>
</dbReference>
<dbReference type="InterPro" id="IPR047640">
    <property type="entry name" value="RpiR-like"/>
</dbReference>
<keyword evidence="4" id="KW-1185">Reference proteome</keyword>
<organism evidence="3 4">
    <name type="scientific">Leptothrix cholodnii (strain ATCC 51168 / LMG 8142 / SP-6)</name>
    <name type="common">Leptothrix discophora (strain SP-6)</name>
    <dbReference type="NCBI Taxonomy" id="395495"/>
    <lineage>
        <taxon>Bacteria</taxon>
        <taxon>Pseudomonadati</taxon>
        <taxon>Pseudomonadota</taxon>
        <taxon>Betaproteobacteria</taxon>
        <taxon>Burkholderiales</taxon>
        <taxon>Sphaerotilaceae</taxon>
        <taxon>Leptothrix</taxon>
    </lineage>
</organism>
<feature type="region of interest" description="Disordered" evidence="1">
    <location>
        <begin position="132"/>
        <end position="151"/>
    </location>
</feature>
<feature type="domain" description="HTH rpiR-type" evidence="2">
    <location>
        <begin position="55"/>
        <end position="131"/>
    </location>
</feature>
<dbReference type="Proteomes" id="UP000001693">
    <property type="component" value="Chromosome"/>
</dbReference>
<evidence type="ECO:0000313" key="4">
    <source>
        <dbReference type="Proteomes" id="UP000001693"/>
    </source>
</evidence>
<reference evidence="3 4" key="1">
    <citation type="submission" date="2008-03" db="EMBL/GenBank/DDBJ databases">
        <title>Complete sequence of Leptothrix cholodnii SP-6.</title>
        <authorList>
            <consortium name="US DOE Joint Genome Institute"/>
            <person name="Copeland A."/>
            <person name="Lucas S."/>
            <person name="Lapidus A."/>
            <person name="Glavina del Rio T."/>
            <person name="Dalin E."/>
            <person name="Tice H."/>
            <person name="Bruce D."/>
            <person name="Goodwin L."/>
            <person name="Pitluck S."/>
            <person name="Chertkov O."/>
            <person name="Brettin T."/>
            <person name="Detter J.C."/>
            <person name="Han C."/>
            <person name="Kuske C.R."/>
            <person name="Schmutz J."/>
            <person name="Larimer F."/>
            <person name="Land M."/>
            <person name="Hauser L."/>
            <person name="Kyrpides N."/>
            <person name="Lykidis A."/>
            <person name="Emerson D."/>
            <person name="Richardson P."/>
        </authorList>
    </citation>
    <scope>NUCLEOTIDE SEQUENCE [LARGE SCALE GENOMIC DNA]</scope>
    <source>
        <strain evidence="4">ATCC 51168 / LMG 8142 / SP-6</strain>
    </source>
</reference>
<dbReference type="eggNOG" id="COG1737">
    <property type="taxonomic scope" value="Bacteria"/>
</dbReference>
<proteinExistence type="predicted"/>
<accession>B1Y4W5</accession>
<sequence length="311" mass="33379">MTRLEASPGQAREGWPLAPARGEAMSHPPEPALPQGLQGRWLRRAVDVAPRAGRSALLQRIEADLPKLSPQLRKVAEHLVRERGLPHRYRITDFARLTDTTPVTVVRLAKRYGFQGFYELKFAFLLDDDGAPPAAMTDEPEPSPSDPQALRGAQRAIAALRSVVEHPAFMQTARWLLEADGVWVGSASRADEALAGCMVQSLQFAGLPARSASTDRLEAQASSTFSRSVHLHVALTGESPGTSGTVHSAARWQDRVIALCRAPQSAPPAITADERLVMLGLDIESADSALPAALGLIAAWSGAMRAMGSGH</sequence>
<dbReference type="InterPro" id="IPR009057">
    <property type="entry name" value="Homeodomain-like_sf"/>
</dbReference>
<dbReference type="RefSeq" id="WP_012347434.1">
    <property type="nucleotide sequence ID" value="NC_010524.1"/>
</dbReference>
<dbReference type="STRING" id="395495.Lcho_2413"/>
<dbReference type="OrthoDB" id="3574600at2"/>
<feature type="region of interest" description="Disordered" evidence="1">
    <location>
        <begin position="1"/>
        <end position="35"/>
    </location>
</feature>
<name>B1Y4W5_LEPCP</name>
<dbReference type="GO" id="GO:0003677">
    <property type="term" value="F:DNA binding"/>
    <property type="evidence" value="ECO:0007669"/>
    <property type="project" value="InterPro"/>
</dbReference>
<evidence type="ECO:0000256" key="1">
    <source>
        <dbReference type="SAM" id="MobiDB-lite"/>
    </source>
</evidence>
<dbReference type="HOGENOM" id="CLU_893699_0_0_4"/>
<dbReference type="PANTHER" id="PTHR30514">
    <property type="entry name" value="GLUCOKINASE"/>
    <property type="match status" value="1"/>
</dbReference>
<dbReference type="Gene3D" id="1.10.10.10">
    <property type="entry name" value="Winged helix-like DNA-binding domain superfamily/Winged helix DNA-binding domain"/>
    <property type="match status" value="1"/>
</dbReference>
<dbReference type="EMBL" id="CP001013">
    <property type="protein sequence ID" value="ACB34678.1"/>
    <property type="molecule type" value="Genomic_DNA"/>
</dbReference>
<dbReference type="GO" id="GO:0097367">
    <property type="term" value="F:carbohydrate derivative binding"/>
    <property type="evidence" value="ECO:0007669"/>
    <property type="project" value="InterPro"/>
</dbReference>
<dbReference type="SUPFAM" id="SSF46689">
    <property type="entry name" value="Homeodomain-like"/>
    <property type="match status" value="1"/>
</dbReference>
<dbReference type="PANTHER" id="PTHR30514:SF1">
    <property type="entry name" value="HTH-TYPE TRANSCRIPTIONAL REGULATOR HEXR-RELATED"/>
    <property type="match status" value="1"/>
</dbReference>
<gene>
    <name evidence="3" type="ordered locus">Lcho_2413</name>
</gene>
<protein>
    <submittedName>
        <fullName evidence="3">Transcriptional regulator, RpiR family</fullName>
    </submittedName>
</protein>
<evidence type="ECO:0000259" key="2">
    <source>
        <dbReference type="PROSITE" id="PS51071"/>
    </source>
</evidence>